<keyword evidence="9" id="KW-1185">Reference proteome</keyword>
<evidence type="ECO:0000256" key="4">
    <source>
        <dbReference type="ARBA" id="ARBA00023004"/>
    </source>
</evidence>
<dbReference type="GO" id="GO:0046872">
    <property type="term" value="F:metal ion binding"/>
    <property type="evidence" value="ECO:0007669"/>
    <property type="project" value="UniProtKB-KW"/>
</dbReference>
<keyword evidence="4 6" id="KW-0408">Iron</keyword>
<evidence type="ECO:0000313" key="8">
    <source>
        <dbReference type="EMBL" id="ADB57774.1"/>
    </source>
</evidence>
<keyword evidence="2 6" id="KW-0949">S-adenosyl-L-methionine</keyword>
<proteinExistence type="predicted"/>
<dbReference type="InterPro" id="IPR016431">
    <property type="entry name" value="Pyrv-formate_lyase-activ_prd"/>
</dbReference>
<sequence length="348" mass="39693">MIAYVHQNIKHLLKHKDVKCEICGKETYTKTIPICPDCARTKKALDYVGMLHRGVEKIKGRGKFKCRLCSNECGFDDFGLCGLRFARDDKLVSLSNSNKAVLYAYEDPLPTNCCNAWFCDGSKLKGTNLAVFYYGCNFGCLFCQNWSHKNIGEGRIVSVDEMVERAMPERVKCICHFGGSPEPQLPFAIKFSREVLKRRKVVICWEWNGAGRTSLALKASKLSHESGGTVKFDLKAWNPYLHMILTGRSNEQTLKNFEKIFDHYPEVLSATTLLVPYYVDEREVEGIARFLASLSDEIPYSLLVFHPDYKLSDLPVTPKAQVERCYRTAKKYLRRVHIGNKFLLAYAP</sequence>
<dbReference type="InterPro" id="IPR007197">
    <property type="entry name" value="rSAM"/>
</dbReference>
<evidence type="ECO:0000259" key="7">
    <source>
        <dbReference type="Pfam" id="PF04055"/>
    </source>
</evidence>
<dbReference type="STRING" id="572546.Arcpr_0710"/>
<dbReference type="HOGENOM" id="CLU_044176_0_0_2"/>
<feature type="domain" description="Radical SAM core" evidence="7">
    <location>
        <begin position="132"/>
        <end position="291"/>
    </location>
</feature>
<keyword evidence="3 6" id="KW-0479">Metal-binding</keyword>
<reference evidence="8 9" key="1">
    <citation type="journal article" date="2010" name="Stand. Genomic Sci.">
        <title>Complete genome sequence of Archaeoglobus profundus type strain (AV18).</title>
        <authorList>
            <person name="von Jan M."/>
            <person name="Lapidus A."/>
            <person name="Del Rio T.G."/>
            <person name="Copeland A."/>
            <person name="Tice H."/>
            <person name="Cheng J.F."/>
            <person name="Lucas S."/>
            <person name="Chen F."/>
            <person name="Nolan M."/>
            <person name="Goodwin L."/>
            <person name="Han C."/>
            <person name="Pitluck S."/>
            <person name="Liolios K."/>
            <person name="Ivanova N."/>
            <person name="Mavromatis K."/>
            <person name="Ovchinnikova G."/>
            <person name="Chertkov O."/>
            <person name="Pati A."/>
            <person name="Chen A."/>
            <person name="Palaniappan K."/>
            <person name="Land M."/>
            <person name="Hauser L."/>
            <person name="Chang Y.J."/>
            <person name="Jeffries C.D."/>
            <person name="Saunders E."/>
            <person name="Brettin T."/>
            <person name="Detter J.C."/>
            <person name="Chain P."/>
            <person name="Eichinger K."/>
            <person name="Huber H."/>
            <person name="Spring S."/>
            <person name="Rohde M."/>
            <person name="Goker M."/>
            <person name="Wirth R."/>
            <person name="Woyke T."/>
            <person name="Bristow J."/>
            <person name="Eisen J.A."/>
            <person name="Markowitz V."/>
            <person name="Hugenholtz P."/>
            <person name="Kyrpides N.C."/>
            <person name="Klenk H.P."/>
        </authorList>
    </citation>
    <scope>NUCLEOTIDE SEQUENCE [LARGE SCALE GENOMIC DNA]</scope>
    <source>
        <strain evidence="9">DSM 5631 / JCM 9629 / NBRC 100127 / Av18</strain>
    </source>
</reference>
<dbReference type="InterPro" id="IPR058240">
    <property type="entry name" value="rSAM_sf"/>
</dbReference>
<evidence type="ECO:0000313" key="9">
    <source>
        <dbReference type="Proteomes" id="UP000001901"/>
    </source>
</evidence>
<evidence type="ECO:0000256" key="2">
    <source>
        <dbReference type="ARBA" id="ARBA00022691"/>
    </source>
</evidence>
<gene>
    <name evidence="8" type="ordered locus">Arcpr_0710</name>
</gene>
<organism evidence="8 9">
    <name type="scientific">Archaeoglobus profundus (strain DSM 5631 / JCM 9629 / NBRC 100127 / Av18)</name>
    <dbReference type="NCBI Taxonomy" id="572546"/>
    <lineage>
        <taxon>Archaea</taxon>
        <taxon>Methanobacteriati</taxon>
        <taxon>Methanobacteriota</taxon>
        <taxon>Archaeoglobi</taxon>
        <taxon>Archaeoglobales</taxon>
        <taxon>Archaeoglobaceae</taxon>
        <taxon>Archaeoglobus</taxon>
    </lineage>
</organism>
<accession>D2RHJ9</accession>
<dbReference type="GO" id="GO:0051539">
    <property type="term" value="F:4 iron, 4 sulfur cluster binding"/>
    <property type="evidence" value="ECO:0007669"/>
    <property type="project" value="UniProtKB-KW"/>
</dbReference>
<feature type="binding site" evidence="6">
    <location>
        <position position="136"/>
    </location>
    <ligand>
        <name>[4Fe-4S] cluster</name>
        <dbReference type="ChEBI" id="CHEBI:49883"/>
        <note>4Fe-4S-S-AdoMet</note>
    </ligand>
</feature>
<comment type="cofactor">
    <cofactor evidence="6">
        <name>[4Fe-4S] cluster</name>
        <dbReference type="ChEBI" id="CHEBI:49883"/>
    </cofactor>
    <text evidence="6">Binds 1 [4Fe-4S] cluster. The cluster is coordinated with 3 cysteines and an exchangeable S-adenosyl-L-methionine.</text>
</comment>
<dbReference type="SUPFAM" id="SSF102114">
    <property type="entry name" value="Radical SAM enzymes"/>
    <property type="match status" value="1"/>
</dbReference>
<dbReference type="CDD" id="cd01335">
    <property type="entry name" value="Radical_SAM"/>
    <property type="match status" value="1"/>
</dbReference>
<name>D2RHJ9_ARCPA</name>
<dbReference type="PaxDb" id="572546-Arcpr_0710"/>
<evidence type="ECO:0000256" key="5">
    <source>
        <dbReference type="ARBA" id="ARBA00023014"/>
    </source>
</evidence>
<keyword evidence="1" id="KW-0004">4Fe-4S</keyword>
<protein>
    <submittedName>
        <fullName evidence="8">Radical SAM domain protein</fullName>
    </submittedName>
</protein>
<dbReference type="Gene3D" id="3.20.20.70">
    <property type="entry name" value="Aldolase class I"/>
    <property type="match status" value="1"/>
</dbReference>
<keyword evidence="5 6" id="KW-0411">Iron-sulfur</keyword>
<dbReference type="PANTHER" id="PTHR30352:SF22">
    <property type="entry name" value="PYRUVATE FORMATE-LYASE ACTIVATING ENZYME HOMOLOG"/>
    <property type="match status" value="1"/>
</dbReference>
<dbReference type="PIRSF" id="PIRSF004869">
    <property type="entry name" value="PflX_prd"/>
    <property type="match status" value="1"/>
</dbReference>
<dbReference type="eggNOG" id="arCOG00936">
    <property type="taxonomic scope" value="Archaea"/>
</dbReference>
<evidence type="ECO:0000256" key="6">
    <source>
        <dbReference type="PIRSR" id="PIRSR004869-50"/>
    </source>
</evidence>
<feature type="binding site" evidence="6">
    <location>
        <position position="140"/>
    </location>
    <ligand>
        <name>[4Fe-4S] cluster</name>
        <dbReference type="ChEBI" id="CHEBI:49883"/>
        <note>4Fe-4S-S-AdoMet</note>
    </ligand>
</feature>
<dbReference type="SFLD" id="SFLDS00029">
    <property type="entry name" value="Radical_SAM"/>
    <property type="match status" value="1"/>
</dbReference>
<dbReference type="AlphaFoldDB" id="D2RHJ9"/>
<evidence type="ECO:0000256" key="1">
    <source>
        <dbReference type="ARBA" id="ARBA00022485"/>
    </source>
</evidence>
<feature type="binding site" evidence="6">
    <location>
        <position position="143"/>
    </location>
    <ligand>
        <name>[4Fe-4S] cluster</name>
        <dbReference type="ChEBI" id="CHEBI:49883"/>
        <note>4Fe-4S-S-AdoMet</note>
    </ligand>
</feature>
<dbReference type="PANTHER" id="PTHR30352">
    <property type="entry name" value="PYRUVATE FORMATE-LYASE-ACTIVATING ENZYME"/>
    <property type="match status" value="1"/>
</dbReference>
<evidence type="ECO:0000256" key="3">
    <source>
        <dbReference type="ARBA" id="ARBA00022723"/>
    </source>
</evidence>
<dbReference type="InterPro" id="IPR034457">
    <property type="entry name" value="Organic_radical-activating"/>
</dbReference>
<dbReference type="Pfam" id="PF04055">
    <property type="entry name" value="Radical_SAM"/>
    <property type="match status" value="1"/>
</dbReference>
<dbReference type="Proteomes" id="UP000001901">
    <property type="component" value="Chromosome"/>
</dbReference>
<dbReference type="InterPro" id="IPR013785">
    <property type="entry name" value="Aldolase_TIM"/>
</dbReference>
<dbReference type="EMBL" id="CP001857">
    <property type="protein sequence ID" value="ADB57774.1"/>
    <property type="molecule type" value="Genomic_DNA"/>
</dbReference>
<dbReference type="GO" id="GO:0003824">
    <property type="term" value="F:catalytic activity"/>
    <property type="evidence" value="ECO:0007669"/>
    <property type="project" value="InterPro"/>
</dbReference>
<dbReference type="KEGG" id="apo:Arcpr_0710"/>